<evidence type="ECO:0000256" key="1">
    <source>
        <dbReference type="PROSITE-ProRule" id="PRU00371"/>
    </source>
</evidence>
<accession>A0A5E4R5W7</accession>
<reference evidence="3 4" key="1">
    <citation type="submission" date="2017-07" db="EMBL/GenBank/DDBJ databases">
        <authorList>
            <person name="Talla V."/>
            <person name="Backstrom N."/>
        </authorList>
    </citation>
    <scope>NUCLEOTIDE SEQUENCE [LARGE SCALE GENOMIC DNA]</scope>
</reference>
<proteinExistence type="predicted"/>
<keyword evidence="4" id="KW-1185">Reference proteome</keyword>
<gene>
    <name evidence="3" type="ORF">LSINAPIS_LOCUS14579</name>
</gene>
<evidence type="ECO:0000313" key="3">
    <source>
        <dbReference type="EMBL" id="VVD04933.1"/>
    </source>
</evidence>
<dbReference type="PROSITE" id="PS51031">
    <property type="entry name" value="BESS"/>
    <property type="match status" value="1"/>
</dbReference>
<dbReference type="Proteomes" id="UP000324832">
    <property type="component" value="Unassembled WGS sequence"/>
</dbReference>
<evidence type="ECO:0000313" key="4">
    <source>
        <dbReference type="Proteomes" id="UP000324832"/>
    </source>
</evidence>
<comment type="subcellular location">
    <subcellularLocation>
        <location evidence="1">Nucleus</location>
    </subcellularLocation>
</comment>
<dbReference type="EMBL" id="FZQP02006915">
    <property type="protein sequence ID" value="VVD04933.1"/>
    <property type="molecule type" value="Genomic_DNA"/>
</dbReference>
<dbReference type="AlphaFoldDB" id="A0A5E4R5W7"/>
<feature type="domain" description="BESS" evidence="2">
    <location>
        <begin position="44"/>
        <end position="83"/>
    </location>
</feature>
<evidence type="ECO:0000259" key="2">
    <source>
        <dbReference type="PROSITE" id="PS51031"/>
    </source>
</evidence>
<sequence length="120" mass="13576">MRSPNQNIKRKKMTAADAEYLNIIKHNISTRNQQQPLVSSVTEGDDDKLFCLSLHIDLLKVPEANRIAVKIELMKVLQAAQQSSQSTVYIKNSIRTFLTVRFFNFNSGSTSIPCTAFKTK</sequence>
<dbReference type="GO" id="GO:0003677">
    <property type="term" value="F:DNA binding"/>
    <property type="evidence" value="ECO:0007669"/>
    <property type="project" value="InterPro"/>
</dbReference>
<dbReference type="InterPro" id="IPR004210">
    <property type="entry name" value="BESS_motif"/>
</dbReference>
<organism evidence="3 4">
    <name type="scientific">Leptidea sinapis</name>
    <dbReference type="NCBI Taxonomy" id="189913"/>
    <lineage>
        <taxon>Eukaryota</taxon>
        <taxon>Metazoa</taxon>
        <taxon>Ecdysozoa</taxon>
        <taxon>Arthropoda</taxon>
        <taxon>Hexapoda</taxon>
        <taxon>Insecta</taxon>
        <taxon>Pterygota</taxon>
        <taxon>Neoptera</taxon>
        <taxon>Endopterygota</taxon>
        <taxon>Lepidoptera</taxon>
        <taxon>Glossata</taxon>
        <taxon>Ditrysia</taxon>
        <taxon>Papilionoidea</taxon>
        <taxon>Pieridae</taxon>
        <taxon>Dismorphiinae</taxon>
        <taxon>Leptidea</taxon>
    </lineage>
</organism>
<protein>
    <recommendedName>
        <fullName evidence="2">BESS domain-containing protein</fullName>
    </recommendedName>
</protein>
<keyword evidence="1" id="KW-0539">Nucleus</keyword>
<dbReference type="GO" id="GO:0005634">
    <property type="term" value="C:nucleus"/>
    <property type="evidence" value="ECO:0007669"/>
    <property type="project" value="UniProtKB-SubCell"/>
</dbReference>
<name>A0A5E4R5W7_9NEOP</name>